<dbReference type="Proteomes" id="UP001596023">
    <property type="component" value="Unassembled WGS sequence"/>
</dbReference>
<accession>A0ABV9L2J1</accession>
<protein>
    <submittedName>
        <fullName evidence="2">Uncharacterized protein</fullName>
    </submittedName>
</protein>
<gene>
    <name evidence="2" type="ORF">ACFO6W_23650</name>
</gene>
<organism evidence="2 3">
    <name type="scientific">Dysgonomonas termitidis</name>
    <dbReference type="NCBI Taxonomy" id="1516126"/>
    <lineage>
        <taxon>Bacteria</taxon>
        <taxon>Pseudomonadati</taxon>
        <taxon>Bacteroidota</taxon>
        <taxon>Bacteroidia</taxon>
        <taxon>Bacteroidales</taxon>
        <taxon>Dysgonomonadaceae</taxon>
        <taxon>Dysgonomonas</taxon>
    </lineage>
</organism>
<proteinExistence type="predicted"/>
<comment type="caution">
    <text evidence="2">The sequence shown here is derived from an EMBL/GenBank/DDBJ whole genome shotgun (WGS) entry which is preliminary data.</text>
</comment>
<evidence type="ECO:0000256" key="1">
    <source>
        <dbReference type="SAM" id="Phobius"/>
    </source>
</evidence>
<reference evidence="3" key="1">
    <citation type="journal article" date="2019" name="Int. J. Syst. Evol. Microbiol.">
        <title>The Global Catalogue of Microorganisms (GCM) 10K type strain sequencing project: providing services to taxonomists for standard genome sequencing and annotation.</title>
        <authorList>
            <consortium name="The Broad Institute Genomics Platform"/>
            <consortium name="The Broad Institute Genome Sequencing Center for Infectious Disease"/>
            <person name="Wu L."/>
            <person name="Ma J."/>
        </authorList>
    </citation>
    <scope>NUCLEOTIDE SEQUENCE [LARGE SCALE GENOMIC DNA]</scope>
    <source>
        <strain evidence="3">CCUG 66188</strain>
    </source>
</reference>
<keyword evidence="3" id="KW-1185">Reference proteome</keyword>
<keyword evidence="1" id="KW-1133">Transmembrane helix</keyword>
<feature type="transmembrane region" description="Helical" evidence="1">
    <location>
        <begin position="21"/>
        <end position="39"/>
    </location>
</feature>
<name>A0ABV9L2J1_9BACT</name>
<feature type="non-terminal residue" evidence="2">
    <location>
        <position position="1"/>
    </location>
</feature>
<keyword evidence="1" id="KW-0472">Membrane</keyword>
<keyword evidence="1" id="KW-0812">Transmembrane</keyword>
<sequence>RHPAYGWRRGYAGNADKEEMIMKQIFLAALFIYTTGISAQVPVQTVYKKGGIVLSAVRDDADSRFTLSSGKNKNSGSSGSNMTIAESDAPGLFRLLSALRDFVLLKEDRPMTLRLSDSVYVEKRSWHTESIWISVQGSAGHMRLSKKELEELFGKFTAWCDKNDIDYYRNTPAVGLSTRE</sequence>
<dbReference type="EMBL" id="JBHSGN010000155">
    <property type="protein sequence ID" value="MFC4676680.1"/>
    <property type="molecule type" value="Genomic_DNA"/>
</dbReference>
<evidence type="ECO:0000313" key="2">
    <source>
        <dbReference type="EMBL" id="MFC4676680.1"/>
    </source>
</evidence>
<evidence type="ECO:0000313" key="3">
    <source>
        <dbReference type="Proteomes" id="UP001596023"/>
    </source>
</evidence>
<dbReference type="RefSeq" id="WP_380001152.1">
    <property type="nucleotide sequence ID" value="NZ_JBHSGN010000155.1"/>
</dbReference>